<feature type="domain" description="HTH lysR-type" evidence="5">
    <location>
        <begin position="2"/>
        <end position="59"/>
    </location>
</feature>
<dbReference type="PANTHER" id="PTHR30126">
    <property type="entry name" value="HTH-TYPE TRANSCRIPTIONAL REGULATOR"/>
    <property type="match status" value="1"/>
</dbReference>
<proteinExistence type="inferred from homology"/>
<reference evidence="6 7" key="1">
    <citation type="submission" date="2019-06" db="EMBL/GenBank/DDBJ databases">
        <title>Whole genome shotgun sequence of Vibrio inusitatus NBRC 102082.</title>
        <authorList>
            <person name="Hosoyama A."/>
            <person name="Uohara A."/>
            <person name="Ohji S."/>
            <person name="Ichikawa N."/>
        </authorList>
    </citation>
    <scope>NUCLEOTIDE SEQUENCE [LARGE SCALE GENOMIC DNA]</scope>
    <source>
        <strain evidence="6 7">NBRC 102082</strain>
    </source>
</reference>
<comment type="similarity">
    <text evidence="1">Belongs to the LysR transcriptional regulatory family.</text>
</comment>
<dbReference type="CDD" id="cd05466">
    <property type="entry name" value="PBP2_LTTR_substrate"/>
    <property type="match status" value="1"/>
</dbReference>
<keyword evidence="4" id="KW-0804">Transcription</keyword>
<accession>A0A4Y3HQS4</accession>
<dbReference type="SUPFAM" id="SSF53850">
    <property type="entry name" value="Periplasmic binding protein-like II"/>
    <property type="match status" value="1"/>
</dbReference>
<evidence type="ECO:0000256" key="1">
    <source>
        <dbReference type="ARBA" id="ARBA00009437"/>
    </source>
</evidence>
<sequence length="294" mass="32932">MIKPDLLKCFIAAADTGSFTAAGRLLGKHLATISGNVARLEDELGVQLFNREGKYPQLTEAGLNLYDGAKVVVDSMERFTRNAAHLTEGIPARFCFAVHEDINFQVFAPLIKQAQQRWPHMKIKVSQQSASAIFSAVREHKVDLAFTPSLEGNSQFYEFQAIGHCHVYIVCGKHHPLANKKSVSNDDLMSYTQVLSIDIDDKGPLYTTTVMSPSLCYVNGHTNLVQLVKAGVGWAMVFSVEEEIDSNLKVLSPEFLQTNITVQYDLIWQKNRPLNDVQKFFQNRIKALITNEKN</sequence>
<gene>
    <name evidence="6" type="ORF">VIN01S_02200</name>
</gene>
<dbReference type="Gene3D" id="3.40.190.290">
    <property type="match status" value="1"/>
</dbReference>
<keyword evidence="7" id="KW-1185">Reference proteome</keyword>
<keyword evidence="3" id="KW-0238">DNA-binding</keyword>
<dbReference type="InterPro" id="IPR036390">
    <property type="entry name" value="WH_DNA-bd_sf"/>
</dbReference>
<evidence type="ECO:0000259" key="5">
    <source>
        <dbReference type="PROSITE" id="PS50931"/>
    </source>
</evidence>
<dbReference type="PANTHER" id="PTHR30126:SF91">
    <property type="entry name" value="LYSR FAMILY TRANSCRIPTIONAL REGULATOR"/>
    <property type="match status" value="1"/>
</dbReference>
<dbReference type="AlphaFoldDB" id="A0A4Y3HQS4"/>
<evidence type="ECO:0000313" key="6">
    <source>
        <dbReference type="EMBL" id="GEA49416.1"/>
    </source>
</evidence>
<dbReference type="InterPro" id="IPR036388">
    <property type="entry name" value="WH-like_DNA-bd_sf"/>
</dbReference>
<evidence type="ECO:0000256" key="3">
    <source>
        <dbReference type="ARBA" id="ARBA00023125"/>
    </source>
</evidence>
<keyword evidence="2" id="KW-0805">Transcription regulation</keyword>
<dbReference type="OrthoDB" id="196624at2"/>
<dbReference type="SUPFAM" id="SSF46785">
    <property type="entry name" value="Winged helix' DNA-binding domain"/>
    <property type="match status" value="1"/>
</dbReference>
<dbReference type="Pfam" id="PF00126">
    <property type="entry name" value="HTH_1"/>
    <property type="match status" value="1"/>
</dbReference>
<evidence type="ECO:0000256" key="2">
    <source>
        <dbReference type="ARBA" id="ARBA00023015"/>
    </source>
</evidence>
<protein>
    <submittedName>
        <fullName evidence="6">LysR family transcriptional regulator</fullName>
    </submittedName>
</protein>
<evidence type="ECO:0000313" key="7">
    <source>
        <dbReference type="Proteomes" id="UP000318717"/>
    </source>
</evidence>
<dbReference type="InterPro" id="IPR005119">
    <property type="entry name" value="LysR_subst-bd"/>
</dbReference>
<evidence type="ECO:0000256" key="4">
    <source>
        <dbReference type="ARBA" id="ARBA00023163"/>
    </source>
</evidence>
<dbReference type="Pfam" id="PF03466">
    <property type="entry name" value="LysR_substrate"/>
    <property type="match status" value="1"/>
</dbReference>
<dbReference type="RefSeq" id="WP_141343777.1">
    <property type="nucleotide sequence ID" value="NZ_BJLF01000001.1"/>
</dbReference>
<name>A0A4Y3HQS4_9VIBR</name>
<dbReference type="Proteomes" id="UP000318717">
    <property type="component" value="Unassembled WGS sequence"/>
</dbReference>
<dbReference type="InterPro" id="IPR000847">
    <property type="entry name" value="LysR_HTH_N"/>
</dbReference>
<organism evidence="6 7">
    <name type="scientific">Vibrio inusitatus NBRC 102082</name>
    <dbReference type="NCBI Taxonomy" id="1219070"/>
    <lineage>
        <taxon>Bacteria</taxon>
        <taxon>Pseudomonadati</taxon>
        <taxon>Pseudomonadota</taxon>
        <taxon>Gammaproteobacteria</taxon>
        <taxon>Vibrionales</taxon>
        <taxon>Vibrionaceae</taxon>
        <taxon>Vibrio</taxon>
    </lineage>
</organism>
<dbReference type="EMBL" id="BJLF01000001">
    <property type="protein sequence ID" value="GEA49416.1"/>
    <property type="molecule type" value="Genomic_DNA"/>
</dbReference>
<dbReference type="GO" id="GO:0003700">
    <property type="term" value="F:DNA-binding transcription factor activity"/>
    <property type="evidence" value="ECO:0007669"/>
    <property type="project" value="InterPro"/>
</dbReference>
<dbReference type="PROSITE" id="PS50931">
    <property type="entry name" value="HTH_LYSR"/>
    <property type="match status" value="1"/>
</dbReference>
<dbReference type="Gene3D" id="1.10.10.10">
    <property type="entry name" value="Winged helix-like DNA-binding domain superfamily/Winged helix DNA-binding domain"/>
    <property type="match status" value="1"/>
</dbReference>
<dbReference type="GO" id="GO:0000976">
    <property type="term" value="F:transcription cis-regulatory region binding"/>
    <property type="evidence" value="ECO:0007669"/>
    <property type="project" value="TreeGrafter"/>
</dbReference>
<comment type="caution">
    <text evidence="6">The sequence shown here is derived from an EMBL/GenBank/DDBJ whole genome shotgun (WGS) entry which is preliminary data.</text>
</comment>